<comment type="caution">
    <text evidence="12">The sequence shown here is derived from an EMBL/GenBank/DDBJ whole genome shotgun (WGS) entry which is preliminary data.</text>
</comment>
<keyword evidence="9" id="KW-0206">Cytoskeleton</keyword>
<dbReference type="EMBL" id="JAKKPZ010000009">
    <property type="protein sequence ID" value="KAI1717216.1"/>
    <property type="molecule type" value="Genomic_DNA"/>
</dbReference>
<dbReference type="Gene3D" id="3.30.740.10">
    <property type="entry name" value="Protein Inhibitor Of Neuronal Nitric Oxide Synthase"/>
    <property type="match status" value="1"/>
</dbReference>
<accession>A0AAD4N4W5</accession>
<keyword evidence="5" id="KW-0963">Cytoplasm</keyword>
<proteinExistence type="predicted"/>
<dbReference type="FunFam" id="3.30.740.10:FF:000005">
    <property type="entry name" value="Dynein light chain"/>
    <property type="match status" value="1"/>
</dbReference>
<dbReference type="PANTHER" id="PTHR11886">
    <property type="entry name" value="DYNEIN LIGHT CHAIN"/>
    <property type="match status" value="1"/>
</dbReference>
<dbReference type="GO" id="GO:0051028">
    <property type="term" value="P:mRNA transport"/>
    <property type="evidence" value="ECO:0007669"/>
    <property type="project" value="UniProtKB-KW"/>
</dbReference>
<keyword evidence="10" id="KW-0539">Nucleus</keyword>
<evidence type="ECO:0000256" key="4">
    <source>
        <dbReference type="ARBA" id="ARBA00022448"/>
    </source>
</evidence>
<evidence type="ECO:0000256" key="11">
    <source>
        <dbReference type="SAM" id="SignalP"/>
    </source>
</evidence>
<dbReference type="Pfam" id="PF01221">
    <property type="entry name" value="Dynein_light"/>
    <property type="match status" value="1"/>
</dbReference>
<dbReference type="GO" id="GO:0045505">
    <property type="term" value="F:dynein intermediate chain binding"/>
    <property type="evidence" value="ECO:0007669"/>
    <property type="project" value="TreeGrafter"/>
</dbReference>
<evidence type="ECO:0000256" key="2">
    <source>
        <dbReference type="ARBA" id="ARBA00004245"/>
    </source>
</evidence>
<dbReference type="SMART" id="SM01375">
    <property type="entry name" value="Dynein_light"/>
    <property type="match status" value="1"/>
</dbReference>
<keyword evidence="6" id="KW-0493">Microtubule</keyword>
<dbReference type="InterPro" id="IPR037177">
    <property type="entry name" value="DLC_sf"/>
</dbReference>
<dbReference type="GO" id="GO:0005874">
    <property type="term" value="C:microtubule"/>
    <property type="evidence" value="ECO:0007669"/>
    <property type="project" value="UniProtKB-KW"/>
</dbReference>
<evidence type="ECO:0000256" key="7">
    <source>
        <dbReference type="ARBA" id="ARBA00022816"/>
    </source>
</evidence>
<organism evidence="12 13">
    <name type="scientific">Ditylenchus destructor</name>
    <dbReference type="NCBI Taxonomy" id="166010"/>
    <lineage>
        <taxon>Eukaryota</taxon>
        <taxon>Metazoa</taxon>
        <taxon>Ecdysozoa</taxon>
        <taxon>Nematoda</taxon>
        <taxon>Chromadorea</taxon>
        <taxon>Rhabditida</taxon>
        <taxon>Tylenchina</taxon>
        <taxon>Tylenchomorpha</taxon>
        <taxon>Sphaerularioidea</taxon>
        <taxon>Anguinidae</taxon>
        <taxon>Anguininae</taxon>
        <taxon>Ditylenchus</taxon>
    </lineage>
</organism>
<protein>
    <recommendedName>
        <fullName evidence="3">Dynein light chain 1, cytoplasmic</fullName>
    </recommendedName>
</protein>
<evidence type="ECO:0000256" key="3">
    <source>
        <dbReference type="ARBA" id="ARBA00015062"/>
    </source>
</evidence>
<evidence type="ECO:0000313" key="13">
    <source>
        <dbReference type="Proteomes" id="UP001201812"/>
    </source>
</evidence>
<dbReference type="GO" id="GO:0015031">
    <property type="term" value="P:protein transport"/>
    <property type="evidence" value="ECO:0007669"/>
    <property type="project" value="UniProtKB-KW"/>
</dbReference>
<comment type="subcellular location">
    <subcellularLocation>
        <location evidence="2">Cytoplasm</location>
        <location evidence="2">Cytoskeleton</location>
    </subcellularLocation>
    <subcellularLocation>
        <location evidence="1">Nucleus</location>
    </subcellularLocation>
</comment>
<dbReference type="InterPro" id="IPR001372">
    <property type="entry name" value="Dynein_light_chain_typ-1/2"/>
</dbReference>
<dbReference type="AlphaFoldDB" id="A0AAD4N4W5"/>
<evidence type="ECO:0000256" key="10">
    <source>
        <dbReference type="ARBA" id="ARBA00023242"/>
    </source>
</evidence>
<keyword evidence="8" id="KW-0653">Protein transport</keyword>
<dbReference type="GO" id="GO:0005634">
    <property type="term" value="C:nucleus"/>
    <property type="evidence" value="ECO:0007669"/>
    <property type="project" value="UniProtKB-SubCell"/>
</dbReference>
<feature type="signal peptide" evidence="11">
    <location>
        <begin position="1"/>
        <end position="24"/>
    </location>
</feature>
<keyword evidence="7" id="KW-0509">mRNA transport</keyword>
<keyword evidence="13" id="KW-1185">Reference proteome</keyword>
<name>A0AAD4N4W5_9BILA</name>
<keyword evidence="4" id="KW-0813">Transport</keyword>
<gene>
    <name evidence="12" type="ORF">DdX_06952</name>
</gene>
<dbReference type="Proteomes" id="UP001201812">
    <property type="component" value="Unassembled WGS sequence"/>
</dbReference>
<evidence type="ECO:0000256" key="8">
    <source>
        <dbReference type="ARBA" id="ARBA00022927"/>
    </source>
</evidence>
<evidence type="ECO:0000256" key="5">
    <source>
        <dbReference type="ARBA" id="ARBA00022490"/>
    </source>
</evidence>
<evidence type="ECO:0000256" key="9">
    <source>
        <dbReference type="ARBA" id="ARBA00023212"/>
    </source>
</evidence>
<dbReference type="GO" id="GO:0005868">
    <property type="term" value="C:cytoplasmic dynein complex"/>
    <property type="evidence" value="ECO:0007669"/>
    <property type="project" value="TreeGrafter"/>
</dbReference>
<evidence type="ECO:0000256" key="1">
    <source>
        <dbReference type="ARBA" id="ARBA00004123"/>
    </source>
</evidence>
<dbReference type="GO" id="GO:0007017">
    <property type="term" value="P:microtubule-based process"/>
    <property type="evidence" value="ECO:0007669"/>
    <property type="project" value="InterPro"/>
</dbReference>
<keyword evidence="11" id="KW-0732">Signal</keyword>
<sequence length="248" mass="27063">MSPVKRLLLVALLIGFVLIPDVNAGGKQKVIKKVKKLLTKFATDAQLGKICDALAVDIYNMADTHTLANDAINIVMKSLTGSQMTQGIQIYNQIVNDFGGMENAMNVLNQVIGIFTDNLGGILTSVQSKIQEMKDSGTSQDDCIKKGYNLVDKAVSGSECLAEPLSVIIKATSMNVDQQKQAVEIANMALDSCGMENEIATFVKKKFDEITGKTWHVIVGRNFGSHVSWEQYIHFTVSKITILVFQCG</sequence>
<reference evidence="12" key="1">
    <citation type="submission" date="2022-01" db="EMBL/GenBank/DDBJ databases">
        <title>Genome Sequence Resource for Two Populations of Ditylenchus destructor, the Migratory Endoparasitic Phytonematode.</title>
        <authorList>
            <person name="Zhang H."/>
            <person name="Lin R."/>
            <person name="Xie B."/>
        </authorList>
    </citation>
    <scope>NUCLEOTIDE SEQUENCE</scope>
    <source>
        <strain evidence="12">BazhouSP</strain>
    </source>
</reference>
<evidence type="ECO:0000313" key="12">
    <source>
        <dbReference type="EMBL" id="KAI1717216.1"/>
    </source>
</evidence>
<feature type="chain" id="PRO_5042159434" description="Dynein light chain 1, cytoplasmic" evidence="11">
    <location>
        <begin position="25"/>
        <end position="248"/>
    </location>
</feature>
<evidence type="ECO:0000256" key="6">
    <source>
        <dbReference type="ARBA" id="ARBA00022701"/>
    </source>
</evidence>
<dbReference type="SUPFAM" id="SSF54648">
    <property type="entry name" value="DLC"/>
    <property type="match status" value="1"/>
</dbReference>
<dbReference type="PANTHER" id="PTHR11886:SF88">
    <property type="entry name" value="DYNEIN LIGHT CHAIN"/>
    <property type="match status" value="1"/>
</dbReference>